<dbReference type="RefSeq" id="WP_233452419.1">
    <property type="nucleotide sequence ID" value="NZ_CADEPK010000447.1"/>
</dbReference>
<sequence length="164" mass="19806">MRDIMETSINSRVAICLAYADETRKYLETEFSDSEYKEAFQKFKKMIEMGKEWLTGKKINWEDIYEMCNDDDVEYGCFNFIAIYSLEEKYEVPANLLIWTLYYFTYQCACEANERYFPQDLWDGHLPPEDEKLNIDNLYREAKQYLSPDICEKLQLLEEKYRSE</sequence>
<dbReference type="EMBL" id="JAUSTZ010000003">
    <property type="protein sequence ID" value="MDQ0225749.1"/>
    <property type="molecule type" value="Genomic_DNA"/>
</dbReference>
<comment type="caution">
    <text evidence="1">The sequence shown here is derived from an EMBL/GenBank/DDBJ whole genome shotgun (WGS) entry which is preliminary data.</text>
</comment>
<keyword evidence="2" id="KW-1185">Reference proteome</keyword>
<dbReference type="Proteomes" id="UP001232245">
    <property type="component" value="Unassembled WGS sequence"/>
</dbReference>
<organism evidence="1 2">
    <name type="scientific">Metabacillus niabensis</name>
    <dbReference type="NCBI Taxonomy" id="324854"/>
    <lineage>
        <taxon>Bacteria</taxon>
        <taxon>Bacillati</taxon>
        <taxon>Bacillota</taxon>
        <taxon>Bacilli</taxon>
        <taxon>Bacillales</taxon>
        <taxon>Bacillaceae</taxon>
        <taxon>Metabacillus</taxon>
    </lineage>
</organism>
<dbReference type="Pfam" id="PF14434">
    <property type="entry name" value="Imm6"/>
    <property type="match status" value="1"/>
</dbReference>
<gene>
    <name evidence="1" type="ORF">J2S02_002093</name>
</gene>
<proteinExistence type="predicted"/>
<evidence type="ECO:0000313" key="2">
    <source>
        <dbReference type="Proteomes" id="UP001232245"/>
    </source>
</evidence>
<evidence type="ECO:0008006" key="3">
    <source>
        <dbReference type="Google" id="ProtNLM"/>
    </source>
</evidence>
<name>A0ABT9Z0G3_9BACI</name>
<evidence type="ECO:0000313" key="1">
    <source>
        <dbReference type="EMBL" id="MDQ0225749.1"/>
    </source>
</evidence>
<protein>
    <recommendedName>
        <fullName evidence="3">Immunity protein Imm6</fullName>
    </recommendedName>
</protein>
<dbReference type="InterPro" id="IPR025674">
    <property type="entry name" value="Imm6"/>
</dbReference>
<accession>A0ABT9Z0G3</accession>
<reference evidence="1 2" key="1">
    <citation type="submission" date="2023-07" db="EMBL/GenBank/DDBJ databases">
        <title>Genomic Encyclopedia of Type Strains, Phase IV (KMG-IV): sequencing the most valuable type-strain genomes for metagenomic binning, comparative biology and taxonomic classification.</title>
        <authorList>
            <person name="Goeker M."/>
        </authorList>
    </citation>
    <scope>NUCLEOTIDE SEQUENCE [LARGE SCALE GENOMIC DNA]</scope>
    <source>
        <strain evidence="1 2">DSM 17723</strain>
    </source>
</reference>